<sequence length="151" mass="16155">MVAVALWWWTQHGAESDPAADRPASAPSSAPASTPSSPTPAPETTPPFPLAPPDTDPVSGLPLVSVTALPAEASRTLSLIDAGGPFPYDRDGLVFFNREGILPPRDSGYYREYTVPTPGASDRGARRIVAGRSTEFYWTADHYASFVRIAR</sequence>
<keyword evidence="2" id="KW-0378">Hydrolase</keyword>
<feature type="compositionally biased region" description="Pro residues" evidence="3">
    <location>
        <begin position="37"/>
        <end position="55"/>
    </location>
</feature>
<keyword evidence="1" id="KW-0540">Nuclease</keyword>
<comment type="caution">
    <text evidence="4">The sequence shown here is derived from an EMBL/GenBank/DDBJ whole genome shotgun (WGS) entry which is preliminary data.</text>
</comment>
<evidence type="ECO:0000313" key="4">
    <source>
        <dbReference type="EMBL" id="MBD8869193.1"/>
    </source>
</evidence>
<name>A0A927K3V9_9ACTN</name>
<feature type="compositionally biased region" description="Low complexity" evidence="3">
    <location>
        <begin position="21"/>
        <end position="36"/>
    </location>
</feature>
<dbReference type="GO" id="GO:0003723">
    <property type="term" value="F:RNA binding"/>
    <property type="evidence" value="ECO:0007669"/>
    <property type="project" value="InterPro"/>
</dbReference>
<evidence type="ECO:0000256" key="3">
    <source>
        <dbReference type="SAM" id="MobiDB-lite"/>
    </source>
</evidence>
<evidence type="ECO:0000256" key="1">
    <source>
        <dbReference type="ARBA" id="ARBA00022722"/>
    </source>
</evidence>
<dbReference type="Proteomes" id="UP000616839">
    <property type="component" value="Unassembled WGS sequence"/>
</dbReference>
<proteinExistence type="predicted"/>
<accession>A0A927K3V9</accession>
<dbReference type="EMBL" id="JACYXZ010000001">
    <property type="protein sequence ID" value="MBD8869193.1"/>
    <property type="molecule type" value="Genomic_DNA"/>
</dbReference>
<organism evidence="4 5">
    <name type="scientific">Nocardioides donggukensis</name>
    <dbReference type="NCBI Taxonomy" id="2774019"/>
    <lineage>
        <taxon>Bacteria</taxon>
        <taxon>Bacillati</taxon>
        <taxon>Actinomycetota</taxon>
        <taxon>Actinomycetes</taxon>
        <taxon>Propionibacteriales</taxon>
        <taxon>Nocardioidaceae</taxon>
        <taxon>Nocardioides</taxon>
    </lineage>
</organism>
<dbReference type="GO" id="GO:0004521">
    <property type="term" value="F:RNA endonuclease activity"/>
    <property type="evidence" value="ECO:0007669"/>
    <property type="project" value="InterPro"/>
</dbReference>
<keyword evidence="5" id="KW-1185">Reference proteome</keyword>
<reference evidence="4" key="1">
    <citation type="submission" date="2020-09" db="EMBL/GenBank/DDBJ databases">
        <title>Nocardioides sp. strain MJB4 16S ribosomal RNA gene Genome sequencing and assembly.</title>
        <authorList>
            <person name="Kim I."/>
        </authorList>
    </citation>
    <scope>NUCLEOTIDE SEQUENCE</scope>
    <source>
        <strain evidence="4">MJB4</strain>
    </source>
</reference>
<evidence type="ECO:0000256" key="2">
    <source>
        <dbReference type="ARBA" id="ARBA00022801"/>
    </source>
</evidence>
<dbReference type="SUPFAM" id="SSF53933">
    <property type="entry name" value="Microbial ribonucleases"/>
    <property type="match status" value="1"/>
</dbReference>
<dbReference type="Pfam" id="PF00545">
    <property type="entry name" value="Ribonuclease"/>
    <property type="match status" value="1"/>
</dbReference>
<gene>
    <name evidence="4" type="ORF">IE331_06105</name>
</gene>
<dbReference type="InterPro" id="IPR016191">
    <property type="entry name" value="Ribonuclease/ribotoxin"/>
</dbReference>
<dbReference type="InterPro" id="IPR000026">
    <property type="entry name" value="N1-like"/>
</dbReference>
<evidence type="ECO:0000313" key="5">
    <source>
        <dbReference type="Proteomes" id="UP000616839"/>
    </source>
</evidence>
<feature type="region of interest" description="Disordered" evidence="3">
    <location>
        <begin position="14"/>
        <end position="61"/>
    </location>
</feature>
<dbReference type="GO" id="GO:0016787">
    <property type="term" value="F:hydrolase activity"/>
    <property type="evidence" value="ECO:0007669"/>
    <property type="project" value="UniProtKB-KW"/>
</dbReference>
<dbReference type="AlphaFoldDB" id="A0A927K3V9"/>
<dbReference type="Gene3D" id="3.10.450.30">
    <property type="entry name" value="Microbial ribonucleases"/>
    <property type="match status" value="1"/>
</dbReference>
<protein>
    <submittedName>
        <fullName evidence="4">Ribonuclease</fullName>
    </submittedName>
</protein>